<dbReference type="SUPFAM" id="SSF53474">
    <property type="entry name" value="alpha/beta-Hydrolases"/>
    <property type="match status" value="2"/>
</dbReference>
<evidence type="ECO:0000259" key="2">
    <source>
        <dbReference type="Pfam" id="PF05057"/>
    </source>
</evidence>
<gene>
    <name evidence="3" type="primary">LgM4147LRVhigh.28.01550.01190</name>
    <name evidence="3" type="ORF">BN36_2845940</name>
</gene>
<sequence>MESGASHEIFLTRTALPIQPRSLCFVVLHHGYYANSSDFRYLLTASKEVLKSLKRSNTDAKDEGLPSPKPCYILISCHDNDGHRMNAGVLACAHRVVNHVCAVVSAVVTRELSIDDMQCSAAAKETALAANDAPTAARRELHFSAVGHSMGGLILRAALPFLIDRIEGTYGEQSLGFAVHWDVFCTLATPHLGVKNMMSNTKMFLGQHIGCYLSTAIADLFCKSSVVSADLVSRDSLAAWARFKRRVLLSVVNDETVLMHSSSFVMPLHILKRVGAPLPTAEADLTDACSKTNAGTHHRQADCSALHLARLGIMCASSLEELRGNGVLLTEISPDLWPPGVLPEERALAEHILRDVGPLELHVVDFRPRLARLTSRDASHGRHGGDVALKPGIVARGMMMLGVNRFSHSALLCKWPFSYPSLFGFVLEYVASDLILTPLSSAVPVPTPQEALQHRSATSSGSPTVADSGEGMASAAEIASPAL</sequence>
<feature type="domain" description="DUF676" evidence="2">
    <location>
        <begin position="25"/>
        <end position="261"/>
    </location>
</feature>
<reference evidence="3" key="1">
    <citation type="submission" date="2012-08" db="EMBL/GenBank/DDBJ databases">
        <title>Comparative genomics of metastatic and non-metastatic Leishmania guyanensis provides insights into polygenic factors involved in Leishmania RNA virus infection.</title>
        <authorList>
            <person name="Smith D."/>
            <person name="Hertz-Fowler C."/>
            <person name="Martin R."/>
            <person name="Dickens N."/>
            <person name="Fasel N."/>
            <person name="Falquet L."/>
            <person name="Beverley S."/>
            <person name="Zangger H."/>
            <person name="Calderon-Copete S."/>
            <person name="Mottram J."/>
            <person name="Xenarios I."/>
        </authorList>
    </citation>
    <scope>NUCLEOTIDE SEQUENCE</scope>
    <source>
        <strain evidence="3">MHOM/BR/75/M4147/SSU:IR2SAT-LUC</strain>
    </source>
</reference>
<dbReference type="InterPro" id="IPR029058">
    <property type="entry name" value="AB_hydrolase_fold"/>
</dbReference>
<evidence type="ECO:0000256" key="1">
    <source>
        <dbReference type="SAM" id="MobiDB-lite"/>
    </source>
</evidence>
<accession>A0A1E1J0J8</accession>
<dbReference type="PANTHER" id="PTHR12482">
    <property type="entry name" value="LIPASE ROG1-RELATED-RELATED"/>
    <property type="match status" value="1"/>
</dbReference>
<organism evidence="3">
    <name type="scientific">Leishmania guyanensis</name>
    <dbReference type="NCBI Taxonomy" id="5670"/>
    <lineage>
        <taxon>Eukaryota</taxon>
        <taxon>Discoba</taxon>
        <taxon>Euglenozoa</taxon>
        <taxon>Kinetoplastea</taxon>
        <taxon>Metakinetoplastina</taxon>
        <taxon>Trypanosomatida</taxon>
        <taxon>Trypanosomatidae</taxon>
        <taxon>Leishmaniinae</taxon>
        <taxon>Leishmania</taxon>
        <taxon>Leishmania guyanensis species complex</taxon>
    </lineage>
</organism>
<protein>
    <recommendedName>
        <fullName evidence="2">DUF676 domain-containing protein</fullName>
    </recommendedName>
</protein>
<dbReference type="AlphaFoldDB" id="A0A1E1J0J8"/>
<dbReference type="Pfam" id="PF05057">
    <property type="entry name" value="DUF676"/>
    <property type="match status" value="1"/>
</dbReference>
<evidence type="ECO:0000313" key="3">
    <source>
        <dbReference type="EMBL" id="CCM17095.1"/>
    </source>
</evidence>
<dbReference type="PANTHER" id="PTHR12482:SF5">
    <property type="entry name" value="DUF676 DOMAIN-CONTAINING PROTEIN"/>
    <property type="match status" value="1"/>
</dbReference>
<dbReference type="EMBL" id="CALQ01001209">
    <property type="protein sequence ID" value="CCM17095.1"/>
    <property type="molecule type" value="Genomic_DNA"/>
</dbReference>
<feature type="region of interest" description="Disordered" evidence="1">
    <location>
        <begin position="447"/>
        <end position="471"/>
    </location>
</feature>
<dbReference type="InterPro" id="IPR044294">
    <property type="entry name" value="Lipase-like"/>
</dbReference>
<dbReference type="InterPro" id="IPR007751">
    <property type="entry name" value="DUF676_lipase-like"/>
</dbReference>
<name>A0A1E1J0J8_LEIGU</name>
<dbReference type="Gene3D" id="3.40.50.1820">
    <property type="entry name" value="alpha/beta hydrolase"/>
    <property type="match status" value="1"/>
</dbReference>
<feature type="compositionally biased region" description="Polar residues" evidence="1">
    <location>
        <begin position="455"/>
        <end position="465"/>
    </location>
</feature>
<proteinExistence type="predicted"/>